<feature type="transmembrane region" description="Helical" evidence="7">
    <location>
        <begin position="126"/>
        <end position="144"/>
    </location>
</feature>
<reference evidence="9 11" key="2">
    <citation type="journal article" date="2013" name="Nature">
        <title>Insights into bilaterian evolution from three spiralian genomes.</title>
        <authorList>
            <person name="Simakov O."/>
            <person name="Marletaz F."/>
            <person name="Cho S.J."/>
            <person name="Edsinger-Gonzales E."/>
            <person name="Havlak P."/>
            <person name="Hellsten U."/>
            <person name="Kuo D.H."/>
            <person name="Larsson T."/>
            <person name="Lv J."/>
            <person name="Arendt D."/>
            <person name="Savage R."/>
            <person name="Osoegawa K."/>
            <person name="de Jong P."/>
            <person name="Grimwood J."/>
            <person name="Chapman J.A."/>
            <person name="Shapiro H."/>
            <person name="Aerts A."/>
            <person name="Otillar R.P."/>
            <person name="Terry A.Y."/>
            <person name="Boore J.L."/>
            <person name="Grigoriev I.V."/>
            <person name="Lindberg D.R."/>
            <person name="Seaver E.C."/>
            <person name="Weisblat D.A."/>
            <person name="Putnam N.H."/>
            <person name="Rokhsar D.S."/>
        </authorList>
    </citation>
    <scope>NUCLEOTIDE SEQUENCE</scope>
</reference>
<keyword evidence="5 7" id="KW-0472">Membrane</keyword>
<comment type="subcellular location">
    <subcellularLocation>
        <location evidence="1">Membrane</location>
        <topology evidence="1">Multi-pass membrane protein</topology>
    </subcellularLocation>
</comment>
<dbReference type="GO" id="GO:0005783">
    <property type="term" value="C:endoplasmic reticulum"/>
    <property type="evidence" value="ECO:0000318"/>
    <property type="project" value="GO_Central"/>
</dbReference>
<comment type="domain">
    <text evidence="7">The DHHC domain is required for palmitoyltransferase activity.</text>
</comment>
<feature type="transmembrane region" description="Helical" evidence="7">
    <location>
        <begin position="40"/>
        <end position="62"/>
    </location>
</feature>
<dbReference type="GO" id="GO:0019706">
    <property type="term" value="F:protein-cysteine S-palmitoyltransferase activity"/>
    <property type="evidence" value="ECO:0000318"/>
    <property type="project" value="GO_Central"/>
</dbReference>
<dbReference type="eggNOG" id="KOG1311">
    <property type="taxonomic scope" value="Eukaryota"/>
</dbReference>
<name>T1EJE9_HELRO</name>
<keyword evidence="2 7" id="KW-0808">Transferase</keyword>
<dbReference type="STRING" id="6412.T1EJE9"/>
<evidence type="ECO:0000256" key="1">
    <source>
        <dbReference type="ARBA" id="ARBA00004141"/>
    </source>
</evidence>
<evidence type="ECO:0000256" key="3">
    <source>
        <dbReference type="ARBA" id="ARBA00022692"/>
    </source>
</evidence>
<reference evidence="10" key="3">
    <citation type="submission" date="2015-06" db="UniProtKB">
        <authorList>
            <consortium name="EnsemblMetazoa"/>
        </authorList>
    </citation>
    <scope>IDENTIFICATION</scope>
</reference>
<gene>
    <name evidence="10" type="primary">20196699</name>
    <name evidence="9" type="ORF">HELRODRAFT_144452</name>
</gene>
<dbReference type="RefSeq" id="XP_009030537.1">
    <property type="nucleotide sequence ID" value="XM_009032289.1"/>
</dbReference>
<dbReference type="AlphaFoldDB" id="T1EJE9"/>
<dbReference type="Pfam" id="PF01529">
    <property type="entry name" value="DHHC"/>
    <property type="match status" value="1"/>
</dbReference>
<dbReference type="Proteomes" id="UP000015101">
    <property type="component" value="Unassembled WGS sequence"/>
</dbReference>
<dbReference type="OrthoDB" id="331948at2759"/>
<keyword evidence="6 7" id="KW-0012">Acyltransferase</keyword>
<dbReference type="EC" id="2.3.1.225" evidence="7"/>
<comment type="catalytic activity">
    <reaction evidence="7">
        <text>L-cysteinyl-[protein] + hexadecanoyl-CoA = S-hexadecanoyl-L-cysteinyl-[protein] + CoA</text>
        <dbReference type="Rhea" id="RHEA:36683"/>
        <dbReference type="Rhea" id="RHEA-COMP:10131"/>
        <dbReference type="Rhea" id="RHEA-COMP:11032"/>
        <dbReference type="ChEBI" id="CHEBI:29950"/>
        <dbReference type="ChEBI" id="CHEBI:57287"/>
        <dbReference type="ChEBI" id="CHEBI:57379"/>
        <dbReference type="ChEBI" id="CHEBI:74151"/>
        <dbReference type="EC" id="2.3.1.225"/>
    </reaction>
</comment>
<keyword evidence="3 7" id="KW-0812">Transmembrane</keyword>
<feature type="domain" description="Palmitoyltransferase DHHC" evidence="8">
    <location>
        <begin position="83"/>
        <end position="146"/>
    </location>
</feature>
<dbReference type="GO" id="GO:0006612">
    <property type="term" value="P:protein targeting to membrane"/>
    <property type="evidence" value="ECO:0000318"/>
    <property type="project" value="GO_Central"/>
</dbReference>
<feature type="transmembrane region" description="Helical" evidence="7">
    <location>
        <begin position="12"/>
        <end position="34"/>
    </location>
</feature>
<evidence type="ECO:0000256" key="5">
    <source>
        <dbReference type="ARBA" id="ARBA00023136"/>
    </source>
</evidence>
<dbReference type="InterPro" id="IPR001594">
    <property type="entry name" value="Palmitoyltrfase_DHHC"/>
</dbReference>
<dbReference type="InParanoid" id="T1EJE9"/>
<accession>T1EJE9</accession>
<protein>
    <recommendedName>
        <fullName evidence="7">Palmitoyltransferase</fullName>
        <ecNumber evidence="7">2.3.1.225</ecNumber>
    </recommendedName>
</protein>
<evidence type="ECO:0000313" key="11">
    <source>
        <dbReference type="Proteomes" id="UP000015101"/>
    </source>
</evidence>
<dbReference type="OMA" id="MAVIIYW"/>
<dbReference type="InterPro" id="IPR039859">
    <property type="entry name" value="PFA4/ZDH16/20/ERF2-like"/>
</dbReference>
<keyword evidence="11" id="KW-1185">Reference proteome</keyword>
<evidence type="ECO:0000256" key="6">
    <source>
        <dbReference type="ARBA" id="ARBA00023315"/>
    </source>
</evidence>
<evidence type="ECO:0000313" key="10">
    <source>
        <dbReference type="EnsemblMetazoa" id="HelroP144452"/>
    </source>
</evidence>
<evidence type="ECO:0000259" key="8">
    <source>
        <dbReference type="Pfam" id="PF01529"/>
    </source>
</evidence>
<dbReference type="EnsemblMetazoa" id="HelroT144452">
    <property type="protein sequence ID" value="HelroP144452"/>
    <property type="gene ID" value="HelroG144452"/>
</dbReference>
<dbReference type="GO" id="GO:0016020">
    <property type="term" value="C:membrane"/>
    <property type="evidence" value="ECO:0007669"/>
    <property type="project" value="UniProtKB-SubCell"/>
</dbReference>
<reference evidence="11" key="1">
    <citation type="submission" date="2012-12" db="EMBL/GenBank/DDBJ databases">
        <authorList>
            <person name="Hellsten U."/>
            <person name="Grimwood J."/>
            <person name="Chapman J.A."/>
            <person name="Shapiro H."/>
            <person name="Aerts A."/>
            <person name="Otillar R.P."/>
            <person name="Terry A.Y."/>
            <person name="Boore J.L."/>
            <person name="Simakov O."/>
            <person name="Marletaz F."/>
            <person name="Cho S.-J."/>
            <person name="Edsinger-Gonzales E."/>
            <person name="Havlak P."/>
            <person name="Kuo D.-H."/>
            <person name="Larsson T."/>
            <person name="Lv J."/>
            <person name="Arendt D."/>
            <person name="Savage R."/>
            <person name="Osoegawa K."/>
            <person name="de Jong P."/>
            <person name="Lindberg D.R."/>
            <person name="Seaver E.C."/>
            <person name="Weisblat D.A."/>
            <person name="Putnam N.H."/>
            <person name="Grigoriev I.V."/>
            <person name="Rokhsar D.S."/>
        </authorList>
    </citation>
    <scope>NUCLEOTIDE SEQUENCE</scope>
</reference>
<organism evidence="10 11">
    <name type="scientific">Helobdella robusta</name>
    <name type="common">Californian leech</name>
    <dbReference type="NCBI Taxonomy" id="6412"/>
    <lineage>
        <taxon>Eukaryota</taxon>
        <taxon>Metazoa</taxon>
        <taxon>Spiralia</taxon>
        <taxon>Lophotrochozoa</taxon>
        <taxon>Annelida</taxon>
        <taxon>Clitellata</taxon>
        <taxon>Hirudinea</taxon>
        <taxon>Rhynchobdellida</taxon>
        <taxon>Glossiphoniidae</taxon>
        <taxon>Helobdella</taxon>
    </lineage>
</organism>
<dbReference type="HOGENOM" id="CLU_048061_3_1_1"/>
<proteinExistence type="inferred from homology"/>
<dbReference type="GeneID" id="20196699"/>
<keyword evidence="4 7" id="KW-1133">Transmembrane helix</keyword>
<sequence>RVRIVKDPLGLSCLMAVIIYWVYNVTLVSSVILLPNYQHGQLPLIALLIYWSLALLCLASLLRACTMNPGALNVEDTPQDDWMLCLKCNQARPPRSHHCRRCGQCVRKMDHHCPWINNCVGEDNQFAFMLLVMYAALLSVYTFVLDI</sequence>
<dbReference type="PROSITE" id="PS50216">
    <property type="entry name" value="DHHC"/>
    <property type="match status" value="1"/>
</dbReference>
<evidence type="ECO:0000256" key="2">
    <source>
        <dbReference type="ARBA" id="ARBA00022679"/>
    </source>
</evidence>
<dbReference type="EMBL" id="KB097700">
    <property type="protein sequence ID" value="ESN91722.1"/>
    <property type="molecule type" value="Genomic_DNA"/>
</dbReference>
<dbReference type="KEGG" id="hro:HELRODRAFT_144452"/>
<dbReference type="CTD" id="20196699"/>
<dbReference type="GO" id="GO:0005794">
    <property type="term" value="C:Golgi apparatus"/>
    <property type="evidence" value="ECO:0000318"/>
    <property type="project" value="GO_Central"/>
</dbReference>
<evidence type="ECO:0000313" key="9">
    <source>
        <dbReference type="EMBL" id="ESN91722.1"/>
    </source>
</evidence>
<evidence type="ECO:0000256" key="7">
    <source>
        <dbReference type="RuleBase" id="RU079119"/>
    </source>
</evidence>
<comment type="similarity">
    <text evidence="7">Belongs to the DHHC palmitoyltransferase family.</text>
</comment>
<dbReference type="PANTHER" id="PTHR12246">
    <property type="entry name" value="PALMITOYLTRANSFERASE ZDHHC16"/>
    <property type="match status" value="1"/>
</dbReference>
<evidence type="ECO:0000256" key="4">
    <source>
        <dbReference type="ARBA" id="ARBA00022989"/>
    </source>
</evidence>
<dbReference type="EMBL" id="AMQM01002174">
    <property type="status" value="NOT_ANNOTATED_CDS"/>
    <property type="molecule type" value="Genomic_DNA"/>
</dbReference>